<evidence type="ECO:0000313" key="2">
    <source>
        <dbReference type="EMBL" id="GBM08057.1"/>
    </source>
</evidence>
<sequence length="40" mass="4676">CKDDDEEEEGKDEDEDDTHADEESYVEESRSEIANFHKIS</sequence>
<dbReference type="EMBL" id="BGPR01087661">
    <property type="protein sequence ID" value="GBM08057.1"/>
    <property type="molecule type" value="Genomic_DNA"/>
</dbReference>
<feature type="non-terminal residue" evidence="2">
    <location>
        <position position="1"/>
    </location>
</feature>
<feature type="compositionally biased region" description="Acidic residues" evidence="1">
    <location>
        <begin position="1"/>
        <end position="26"/>
    </location>
</feature>
<dbReference type="AlphaFoldDB" id="A0A4Y2CW35"/>
<name>A0A4Y2CW35_ARAVE</name>
<dbReference type="Proteomes" id="UP000499080">
    <property type="component" value="Unassembled WGS sequence"/>
</dbReference>
<keyword evidence="3" id="KW-1185">Reference proteome</keyword>
<gene>
    <name evidence="2" type="ORF">AVEN_211150_1</name>
</gene>
<accession>A0A4Y2CW35</accession>
<evidence type="ECO:0000313" key="3">
    <source>
        <dbReference type="Proteomes" id="UP000499080"/>
    </source>
</evidence>
<evidence type="ECO:0000256" key="1">
    <source>
        <dbReference type="SAM" id="MobiDB-lite"/>
    </source>
</evidence>
<reference evidence="2 3" key="1">
    <citation type="journal article" date="2019" name="Sci. Rep.">
        <title>Orb-weaving spider Araneus ventricosus genome elucidates the spidroin gene catalogue.</title>
        <authorList>
            <person name="Kono N."/>
            <person name="Nakamura H."/>
            <person name="Ohtoshi R."/>
            <person name="Moran D.A.P."/>
            <person name="Shinohara A."/>
            <person name="Yoshida Y."/>
            <person name="Fujiwara M."/>
            <person name="Mori M."/>
            <person name="Tomita M."/>
            <person name="Arakawa K."/>
        </authorList>
    </citation>
    <scope>NUCLEOTIDE SEQUENCE [LARGE SCALE GENOMIC DNA]</scope>
</reference>
<feature type="region of interest" description="Disordered" evidence="1">
    <location>
        <begin position="1"/>
        <end position="40"/>
    </location>
</feature>
<proteinExistence type="predicted"/>
<organism evidence="2 3">
    <name type="scientific">Araneus ventricosus</name>
    <name type="common">Orbweaver spider</name>
    <name type="synonym">Epeira ventricosa</name>
    <dbReference type="NCBI Taxonomy" id="182803"/>
    <lineage>
        <taxon>Eukaryota</taxon>
        <taxon>Metazoa</taxon>
        <taxon>Ecdysozoa</taxon>
        <taxon>Arthropoda</taxon>
        <taxon>Chelicerata</taxon>
        <taxon>Arachnida</taxon>
        <taxon>Araneae</taxon>
        <taxon>Araneomorphae</taxon>
        <taxon>Entelegynae</taxon>
        <taxon>Araneoidea</taxon>
        <taxon>Araneidae</taxon>
        <taxon>Araneus</taxon>
    </lineage>
</organism>
<protein>
    <submittedName>
        <fullName evidence="2">Uncharacterized protein</fullName>
    </submittedName>
</protein>
<comment type="caution">
    <text evidence="2">The sequence shown here is derived from an EMBL/GenBank/DDBJ whole genome shotgun (WGS) entry which is preliminary data.</text>
</comment>